<dbReference type="InterPro" id="IPR025161">
    <property type="entry name" value="IS402-like_dom"/>
</dbReference>
<evidence type="ECO:0000313" key="3">
    <source>
        <dbReference type="EMBL" id="MFC2970584.1"/>
    </source>
</evidence>
<dbReference type="InterPro" id="IPR052909">
    <property type="entry name" value="Transposase_6_like"/>
</dbReference>
<dbReference type="Pfam" id="PF13340">
    <property type="entry name" value="DUF4096"/>
    <property type="match status" value="1"/>
</dbReference>
<name>A0ABV7AMV6_9RHOB</name>
<feature type="non-terminal residue" evidence="3">
    <location>
        <position position="259"/>
    </location>
</feature>
<accession>A0ABV7AMV6</accession>
<sequence length="259" mass="29036">MAQRRYELTDFEWSIIEPLLPNKPRGVPRVDDRRVLNGIYWRLRTGSPWADIPDRYGPSTTCYNRFVRWAKLGVWDRIFDAVSAAYEGSEQSVDSSSIRVHQHGANGKKGGAEAAGLADLRAVCMGRSRGGLTTKIHAVTDAHGLPITLKLTAGQAHDGRSADDMLDTVGPGQTLLADAAYDSNRLRDHLAAIAAKAVIRPIPRRSAPPPLDRDAYRRRNRIERFFSKLKHYRVIATRYEKHDANFLALVKLAATRIWL</sequence>
<dbReference type="EMBL" id="JBHRSK010000036">
    <property type="protein sequence ID" value="MFC2970584.1"/>
    <property type="molecule type" value="Genomic_DNA"/>
</dbReference>
<dbReference type="PANTHER" id="PTHR46637">
    <property type="entry name" value="TIS1421-TRANSPOSASE PROTEIN A"/>
    <property type="match status" value="1"/>
</dbReference>
<evidence type="ECO:0000259" key="1">
    <source>
        <dbReference type="Pfam" id="PF01609"/>
    </source>
</evidence>
<reference evidence="4" key="1">
    <citation type="journal article" date="2019" name="Int. J. Syst. Evol. Microbiol.">
        <title>The Global Catalogue of Microorganisms (GCM) 10K type strain sequencing project: providing services to taxonomists for standard genome sequencing and annotation.</title>
        <authorList>
            <consortium name="The Broad Institute Genomics Platform"/>
            <consortium name="The Broad Institute Genome Sequencing Center for Infectious Disease"/>
            <person name="Wu L."/>
            <person name="Ma J."/>
        </authorList>
    </citation>
    <scope>NUCLEOTIDE SEQUENCE [LARGE SCALE GENOMIC DNA]</scope>
    <source>
        <strain evidence="4">KCTC 62192</strain>
    </source>
</reference>
<dbReference type="PANTHER" id="PTHR46637:SF1">
    <property type="entry name" value="BLL5188 PROTEIN"/>
    <property type="match status" value="1"/>
</dbReference>
<feature type="domain" description="Transposase IS4-like" evidence="1">
    <location>
        <begin position="92"/>
        <end position="255"/>
    </location>
</feature>
<organism evidence="3 4">
    <name type="scientific">Acidimangrovimonas pyrenivorans</name>
    <dbReference type="NCBI Taxonomy" id="2030798"/>
    <lineage>
        <taxon>Bacteria</taxon>
        <taxon>Pseudomonadati</taxon>
        <taxon>Pseudomonadota</taxon>
        <taxon>Alphaproteobacteria</taxon>
        <taxon>Rhodobacterales</taxon>
        <taxon>Paracoccaceae</taxon>
        <taxon>Acidimangrovimonas</taxon>
    </lineage>
</organism>
<protein>
    <submittedName>
        <fullName evidence="3">IS5 family transposase</fullName>
    </submittedName>
</protein>
<gene>
    <name evidence="3" type="ORF">ACFOES_21005</name>
</gene>
<dbReference type="Proteomes" id="UP001595443">
    <property type="component" value="Unassembled WGS sequence"/>
</dbReference>
<feature type="domain" description="Insertion element IS402-like" evidence="2">
    <location>
        <begin position="8"/>
        <end position="79"/>
    </location>
</feature>
<dbReference type="InterPro" id="IPR002559">
    <property type="entry name" value="Transposase_11"/>
</dbReference>
<keyword evidence="4" id="KW-1185">Reference proteome</keyword>
<dbReference type="NCBIfam" id="NF033580">
    <property type="entry name" value="transpos_IS5_3"/>
    <property type="match status" value="1"/>
</dbReference>
<proteinExistence type="predicted"/>
<evidence type="ECO:0000313" key="4">
    <source>
        <dbReference type="Proteomes" id="UP001595443"/>
    </source>
</evidence>
<dbReference type="RefSeq" id="WP_377835686.1">
    <property type="nucleotide sequence ID" value="NZ_JBHRSK010000036.1"/>
</dbReference>
<evidence type="ECO:0000259" key="2">
    <source>
        <dbReference type="Pfam" id="PF13340"/>
    </source>
</evidence>
<dbReference type="Pfam" id="PF01609">
    <property type="entry name" value="DDE_Tnp_1"/>
    <property type="match status" value="1"/>
</dbReference>
<comment type="caution">
    <text evidence="3">The sequence shown here is derived from an EMBL/GenBank/DDBJ whole genome shotgun (WGS) entry which is preliminary data.</text>
</comment>